<protein>
    <submittedName>
        <fullName evidence="1">Uncharacterized protein</fullName>
    </submittedName>
</protein>
<dbReference type="EMBL" id="FNKK01000002">
    <property type="protein sequence ID" value="SDQ54453.1"/>
    <property type="molecule type" value="Genomic_DNA"/>
</dbReference>
<dbReference type="AlphaFoldDB" id="A0A1H1BRD4"/>
<reference evidence="1 2" key="1">
    <citation type="submission" date="2016-10" db="EMBL/GenBank/DDBJ databases">
        <authorList>
            <person name="de Groot N.N."/>
        </authorList>
    </citation>
    <scope>NUCLEOTIDE SEQUENCE [LARGE SCALE GENOMIC DNA]</scope>
    <source>
        <strain evidence="1 2">DSM 43794</strain>
    </source>
</reference>
<proteinExistence type="predicted"/>
<name>A0A1H1BRD4_9ACTN</name>
<gene>
    <name evidence="1" type="ORF">SAMN04489764_1083</name>
</gene>
<accession>A0A1H1BRD4</accession>
<dbReference type="Proteomes" id="UP000217103">
    <property type="component" value="Unassembled WGS sequence"/>
</dbReference>
<keyword evidence="2" id="KW-1185">Reference proteome</keyword>
<dbReference type="OrthoDB" id="3390901at2"/>
<organism evidence="1 2">
    <name type="scientific">Thermostaphylospora chromogena</name>
    <dbReference type="NCBI Taxonomy" id="35622"/>
    <lineage>
        <taxon>Bacteria</taxon>
        <taxon>Bacillati</taxon>
        <taxon>Actinomycetota</taxon>
        <taxon>Actinomycetes</taxon>
        <taxon>Streptosporangiales</taxon>
        <taxon>Thermomonosporaceae</taxon>
        <taxon>Thermostaphylospora</taxon>
    </lineage>
</organism>
<dbReference type="RefSeq" id="WP_093258050.1">
    <property type="nucleotide sequence ID" value="NZ_FNKK01000002.1"/>
</dbReference>
<sequence length="77" mass="8907">MNHYLVIYNRREGRILAKESFTDGRVALRRRLAAERQHSDNPDIEVVVLGARSWANLQRTHARYFKSVQDLAASALK</sequence>
<dbReference type="STRING" id="35622.SAMN04489764_1083"/>
<evidence type="ECO:0000313" key="2">
    <source>
        <dbReference type="Proteomes" id="UP000217103"/>
    </source>
</evidence>
<evidence type="ECO:0000313" key="1">
    <source>
        <dbReference type="EMBL" id="SDQ54453.1"/>
    </source>
</evidence>